<dbReference type="OrthoDB" id="9771666at2"/>
<dbReference type="PANTHER" id="PTHR48081">
    <property type="entry name" value="AB HYDROLASE SUPERFAMILY PROTEIN C4A8.06C"/>
    <property type="match status" value="1"/>
</dbReference>
<feature type="domain" description="BD-FAE-like" evidence="2">
    <location>
        <begin position="55"/>
        <end position="240"/>
    </location>
</feature>
<evidence type="ECO:0000259" key="2">
    <source>
        <dbReference type="Pfam" id="PF20434"/>
    </source>
</evidence>
<dbReference type="PANTHER" id="PTHR48081:SF9">
    <property type="entry name" value="CARBOXYLESTERASE"/>
    <property type="match status" value="1"/>
</dbReference>
<reference evidence="3 4" key="1">
    <citation type="submission" date="2015-04" db="EMBL/GenBank/DDBJ databases">
        <title>The draft genome sequence of Erythrobacter marinus HWDM-33.</title>
        <authorList>
            <person name="Zhuang L."/>
            <person name="Liu Y."/>
            <person name="Shao Z."/>
        </authorList>
    </citation>
    <scope>NUCLEOTIDE SEQUENCE [LARGE SCALE GENOMIC DNA]</scope>
    <source>
        <strain evidence="3 4">HWDM-33</strain>
    </source>
</reference>
<accession>A0A0H0XRC4</accession>
<keyword evidence="1 3" id="KW-0378">Hydrolase</keyword>
<dbReference type="GO" id="GO:0016787">
    <property type="term" value="F:hydrolase activity"/>
    <property type="evidence" value="ECO:0007669"/>
    <property type="project" value="UniProtKB-KW"/>
</dbReference>
<dbReference type="SUPFAM" id="SSF53474">
    <property type="entry name" value="alpha/beta-Hydrolases"/>
    <property type="match status" value="1"/>
</dbReference>
<dbReference type="PATRIC" id="fig|874156.12.peg.2451"/>
<dbReference type="STRING" id="874156.GCA_001021555_02465"/>
<evidence type="ECO:0000313" key="4">
    <source>
        <dbReference type="Proteomes" id="UP000053455"/>
    </source>
</evidence>
<dbReference type="Proteomes" id="UP000053455">
    <property type="component" value="Unassembled WGS sequence"/>
</dbReference>
<dbReference type="Pfam" id="PF20434">
    <property type="entry name" value="BD-FAE"/>
    <property type="match status" value="1"/>
</dbReference>
<organism evidence="3 4">
    <name type="scientific">Aurantiacibacter marinus</name>
    <dbReference type="NCBI Taxonomy" id="874156"/>
    <lineage>
        <taxon>Bacteria</taxon>
        <taxon>Pseudomonadati</taxon>
        <taxon>Pseudomonadota</taxon>
        <taxon>Alphaproteobacteria</taxon>
        <taxon>Sphingomonadales</taxon>
        <taxon>Erythrobacteraceae</taxon>
        <taxon>Aurantiacibacter</taxon>
    </lineage>
</organism>
<sequence>MKFVLAGIPVLALAGVAISYFISPLHTFNTLVPKDSDSRLAAEGVAYGDNARQQLDIYVPEGAANGPRPVIVWFYGGSWNSGSREGYAFAGRALAARGFVTVVADYRLVPEVRFPGFVEDGAAAVRWVRANIGEYGGDGDRIVLAGHSAGAYIGAMLANDPQWLGDDRAAVAGFAGLAGPYDFYPFDTSSTVEAFGQWPDGAETQPVTFADGSAPPALLLTGTDDTTVKPRNSEALTARLGEAGVEAELIHYAEVDHIDIVIALARPLRGRAPVLDDMAGFAARVTAPAQ</sequence>
<dbReference type="RefSeq" id="WP_047094316.1">
    <property type="nucleotide sequence ID" value="NZ_LBHU01000004.1"/>
</dbReference>
<dbReference type="AlphaFoldDB" id="A0A0H0XRC4"/>
<dbReference type="Gene3D" id="3.40.50.1820">
    <property type="entry name" value="alpha/beta hydrolase"/>
    <property type="match status" value="1"/>
</dbReference>
<protein>
    <submittedName>
        <fullName evidence="3">Alpha/beta hydrolase</fullName>
    </submittedName>
</protein>
<name>A0A0H0XRC4_9SPHN</name>
<dbReference type="InterPro" id="IPR050300">
    <property type="entry name" value="GDXG_lipolytic_enzyme"/>
</dbReference>
<dbReference type="InterPro" id="IPR049492">
    <property type="entry name" value="BD-FAE-like_dom"/>
</dbReference>
<comment type="caution">
    <text evidence="3">The sequence shown here is derived from an EMBL/GenBank/DDBJ whole genome shotgun (WGS) entry which is preliminary data.</text>
</comment>
<proteinExistence type="predicted"/>
<keyword evidence="4" id="KW-1185">Reference proteome</keyword>
<gene>
    <name evidence="3" type="ORF">AAV99_11935</name>
</gene>
<evidence type="ECO:0000256" key="1">
    <source>
        <dbReference type="ARBA" id="ARBA00022801"/>
    </source>
</evidence>
<dbReference type="EMBL" id="LBHU01000004">
    <property type="protein sequence ID" value="KLI62800.1"/>
    <property type="molecule type" value="Genomic_DNA"/>
</dbReference>
<evidence type="ECO:0000313" key="3">
    <source>
        <dbReference type="EMBL" id="KLI62800.1"/>
    </source>
</evidence>
<dbReference type="InterPro" id="IPR029058">
    <property type="entry name" value="AB_hydrolase_fold"/>
</dbReference>